<evidence type="ECO:0000256" key="1">
    <source>
        <dbReference type="SAM" id="MobiDB-lite"/>
    </source>
</evidence>
<dbReference type="EMBL" id="JBBPBM010000326">
    <property type="protein sequence ID" value="KAK8497205.1"/>
    <property type="molecule type" value="Genomic_DNA"/>
</dbReference>
<feature type="compositionally biased region" description="Polar residues" evidence="1">
    <location>
        <begin position="1"/>
        <end position="19"/>
    </location>
</feature>
<protein>
    <submittedName>
        <fullName evidence="2">Uncharacterized protein</fullName>
    </submittedName>
</protein>
<proteinExistence type="predicted"/>
<organism evidence="2 3">
    <name type="scientific">Hibiscus sabdariffa</name>
    <name type="common">roselle</name>
    <dbReference type="NCBI Taxonomy" id="183260"/>
    <lineage>
        <taxon>Eukaryota</taxon>
        <taxon>Viridiplantae</taxon>
        <taxon>Streptophyta</taxon>
        <taxon>Embryophyta</taxon>
        <taxon>Tracheophyta</taxon>
        <taxon>Spermatophyta</taxon>
        <taxon>Magnoliopsida</taxon>
        <taxon>eudicotyledons</taxon>
        <taxon>Gunneridae</taxon>
        <taxon>Pentapetalae</taxon>
        <taxon>rosids</taxon>
        <taxon>malvids</taxon>
        <taxon>Malvales</taxon>
        <taxon>Malvaceae</taxon>
        <taxon>Malvoideae</taxon>
        <taxon>Hibiscus</taxon>
    </lineage>
</organism>
<gene>
    <name evidence="2" type="ORF">V6N12_025706</name>
</gene>
<sequence length="79" mass="8779">MGSFQQVSGGCQSSASQEAPRSCPSRFHAPSWLQQQPPTPSHALDPSHPRLLSSNGHHLPWCNRRTDDARCYPRPQTTN</sequence>
<comment type="caution">
    <text evidence="2">The sequence shown here is derived from an EMBL/GenBank/DDBJ whole genome shotgun (WGS) entry which is preliminary data.</text>
</comment>
<dbReference type="Proteomes" id="UP001472677">
    <property type="component" value="Unassembled WGS sequence"/>
</dbReference>
<reference evidence="2 3" key="1">
    <citation type="journal article" date="2024" name="G3 (Bethesda)">
        <title>Genome assembly of Hibiscus sabdariffa L. provides insights into metabolisms of medicinal natural products.</title>
        <authorList>
            <person name="Kim T."/>
        </authorList>
    </citation>
    <scope>NUCLEOTIDE SEQUENCE [LARGE SCALE GENOMIC DNA]</scope>
    <source>
        <strain evidence="2">TK-2024</strain>
        <tissue evidence="2">Old leaves</tissue>
    </source>
</reference>
<name>A0ABR2ASY4_9ROSI</name>
<feature type="region of interest" description="Disordered" evidence="1">
    <location>
        <begin position="1"/>
        <end position="79"/>
    </location>
</feature>
<evidence type="ECO:0000313" key="2">
    <source>
        <dbReference type="EMBL" id="KAK8497205.1"/>
    </source>
</evidence>
<evidence type="ECO:0000313" key="3">
    <source>
        <dbReference type="Proteomes" id="UP001472677"/>
    </source>
</evidence>
<keyword evidence="3" id="KW-1185">Reference proteome</keyword>
<accession>A0ABR2ASY4</accession>